<keyword evidence="5" id="KW-1185">Reference proteome</keyword>
<dbReference type="OrthoDB" id="3687641at2759"/>
<keyword evidence="3" id="KW-0812">Transmembrane</keyword>
<feature type="transmembrane region" description="Helical" evidence="3">
    <location>
        <begin position="38"/>
        <end position="56"/>
    </location>
</feature>
<dbReference type="PANTHER" id="PTHR33365:SF4">
    <property type="entry name" value="CYCLOCHLOROTINE BIOSYNTHESIS PROTEIN O"/>
    <property type="match status" value="1"/>
</dbReference>
<evidence type="ECO:0000313" key="5">
    <source>
        <dbReference type="Proteomes" id="UP000799302"/>
    </source>
</evidence>
<protein>
    <recommendedName>
        <fullName evidence="6">Tat pathway signal sequence</fullName>
    </recommendedName>
</protein>
<keyword evidence="3" id="KW-0472">Membrane</keyword>
<dbReference type="AlphaFoldDB" id="A0A6A6U211"/>
<dbReference type="Proteomes" id="UP000799302">
    <property type="component" value="Unassembled WGS sequence"/>
</dbReference>
<evidence type="ECO:0000313" key="4">
    <source>
        <dbReference type="EMBL" id="KAF2664984.1"/>
    </source>
</evidence>
<comment type="pathway">
    <text evidence="1">Mycotoxin biosynthesis.</text>
</comment>
<dbReference type="EMBL" id="MU004241">
    <property type="protein sequence ID" value="KAF2664984.1"/>
    <property type="molecule type" value="Genomic_DNA"/>
</dbReference>
<organism evidence="4 5">
    <name type="scientific">Microthyrium microscopicum</name>
    <dbReference type="NCBI Taxonomy" id="703497"/>
    <lineage>
        <taxon>Eukaryota</taxon>
        <taxon>Fungi</taxon>
        <taxon>Dikarya</taxon>
        <taxon>Ascomycota</taxon>
        <taxon>Pezizomycotina</taxon>
        <taxon>Dothideomycetes</taxon>
        <taxon>Dothideomycetes incertae sedis</taxon>
        <taxon>Microthyriales</taxon>
        <taxon>Microthyriaceae</taxon>
        <taxon>Microthyrium</taxon>
    </lineage>
</organism>
<name>A0A6A6U211_9PEZI</name>
<comment type="similarity">
    <text evidence="2">Belongs to the ustYa family.</text>
</comment>
<evidence type="ECO:0000256" key="2">
    <source>
        <dbReference type="ARBA" id="ARBA00035112"/>
    </source>
</evidence>
<evidence type="ECO:0008006" key="6">
    <source>
        <dbReference type="Google" id="ProtNLM"/>
    </source>
</evidence>
<dbReference type="PANTHER" id="PTHR33365">
    <property type="entry name" value="YALI0B05434P"/>
    <property type="match status" value="1"/>
</dbReference>
<dbReference type="Pfam" id="PF11807">
    <property type="entry name" value="UstYa"/>
    <property type="match status" value="1"/>
</dbReference>
<dbReference type="GO" id="GO:0043386">
    <property type="term" value="P:mycotoxin biosynthetic process"/>
    <property type="evidence" value="ECO:0007669"/>
    <property type="project" value="InterPro"/>
</dbReference>
<gene>
    <name evidence="4" type="ORF">BT63DRAFT_464245</name>
</gene>
<reference evidence="4" key="1">
    <citation type="journal article" date="2020" name="Stud. Mycol.">
        <title>101 Dothideomycetes genomes: a test case for predicting lifestyles and emergence of pathogens.</title>
        <authorList>
            <person name="Haridas S."/>
            <person name="Albert R."/>
            <person name="Binder M."/>
            <person name="Bloem J."/>
            <person name="Labutti K."/>
            <person name="Salamov A."/>
            <person name="Andreopoulos B."/>
            <person name="Baker S."/>
            <person name="Barry K."/>
            <person name="Bills G."/>
            <person name="Bluhm B."/>
            <person name="Cannon C."/>
            <person name="Castanera R."/>
            <person name="Culley D."/>
            <person name="Daum C."/>
            <person name="Ezra D."/>
            <person name="Gonzalez J."/>
            <person name="Henrissat B."/>
            <person name="Kuo A."/>
            <person name="Liang C."/>
            <person name="Lipzen A."/>
            <person name="Lutzoni F."/>
            <person name="Magnuson J."/>
            <person name="Mondo S."/>
            <person name="Nolan M."/>
            <person name="Ohm R."/>
            <person name="Pangilinan J."/>
            <person name="Park H.-J."/>
            <person name="Ramirez L."/>
            <person name="Alfaro M."/>
            <person name="Sun H."/>
            <person name="Tritt A."/>
            <person name="Yoshinaga Y."/>
            <person name="Zwiers L.-H."/>
            <person name="Turgeon B."/>
            <person name="Goodwin S."/>
            <person name="Spatafora J."/>
            <person name="Crous P."/>
            <person name="Grigoriev I."/>
        </authorList>
    </citation>
    <scope>NUCLEOTIDE SEQUENCE</scope>
    <source>
        <strain evidence="4">CBS 115976</strain>
    </source>
</reference>
<accession>A0A6A6U211</accession>
<evidence type="ECO:0000256" key="3">
    <source>
        <dbReference type="SAM" id="Phobius"/>
    </source>
</evidence>
<sequence>MSLKTYAALPDEEANNVRIEKGVSAHIEEVRKWTSSRFLHFTFLYTVIICLSGMLLSNVLRNGSPMCGDISQQLFSPASSAISYEITTFGENFYQKTPYMCNVTDGLPTNATDKKWIDLYDFGNSWVTKDDARQLTLDTVQLPNSDLYVTQLTVFHDLHCLNVLRKSLYPDRYMSDYDDFINKDGSRNYTSVDAQHYDHCIDNLRRSIMCHGDVSTISWSYNKYRRVPLPDLRLTKTCRNYDKLREWGHEHEVMTALKWKHGPESAFKHSWDD</sequence>
<proteinExistence type="inferred from homology"/>
<evidence type="ECO:0000256" key="1">
    <source>
        <dbReference type="ARBA" id="ARBA00004685"/>
    </source>
</evidence>
<keyword evidence="3" id="KW-1133">Transmembrane helix</keyword>
<dbReference type="InterPro" id="IPR021765">
    <property type="entry name" value="UstYa-like"/>
</dbReference>